<organism evidence="1 2">
    <name type="scientific">Streblomastix strix</name>
    <dbReference type="NCBI Taxonomy" id="222440"/>
    <lineage>
        <taxon>Eukaryota</taxon>
        <taxon>Metamonada</taxon>
        <taxon>Preaxostyla</taxon>
        <taxon>Oxymonadida</taxon>
        <taxon>Streblomastigidae</taxon>
        <taxon>Streblomastix</taxon>
    </lineage>
</organism>
<evidence type="ECO:0008006" key="3">
    <source>
        <dbReference type="Google" id="ProtNLM"/>
    </source>
</evidence>
<dbReference type="SUPFAM" id="SSF56672">
    <property type="entry name" value="DNA/RNA polymerases"/>
    <property type="match status" value="1"/>
</dbReference>
<dbReference type="Proteomes" id="UP000324800">
    <property type="component" value="Unassembled WGS sequence"/>
</dbReference>
<accession>A0A5J4W028</accession>
<proteinExistence type="predicted"/>
<dbReference type="EMBL" id="SNRW01004205">
    <property type="protein sequence ID" value="KAA6387873.1"/>
    <property type="molecule type" value="Genomic_DNA"/>
</dbReference>
<protein>
    <recommendedName>
        <fullName evidence="3">Reverse transcriptase domain-containing protein</fullName>
    </recommendedName>
</protein>
<evidence type="ECO:0000313" key="2">
    <source>
        <dbReference type="Proteomes" id="UP000324800"/>
    </source>
</evidence>
<gene>
    <name evidence="1" type="ORF">EZS28_016598</name>
</gene>
<comment type="caution">
    <text evidence="1">The sequence shown here is derived from an EMBL/GenBank/DDBJ whole genome shotgun (WGS) entry which is preliminary data.</text>
</comment>
<dbReference type="Gene3D" id="3.10.10.10">
    <property type="entry name" value="HIV Type 1 Reverse Transcriptase, subunit A, domain 1"/>
    <property type="match status" value="1"/>
</dbReference>
<evidence type="ECO:0000313" key="1">
    <source>
        <dbReference type="EMBL" id="KAA6387873.1"/>
    </source>
</evidence>
<sequence length="284" mass="33161">MIKLKMSEMVRISNKSPTKVVAKDETELFISTEKELYPMRLTNRISRWDQIGAAQIILKGADVSWIEGANINSLFNSNKFKEKKMSMIEDQKFKEELQIELDLGIVSEVKQSSIVHYNPSYTIRKRGGMWRKILDCRKLNQFTKISHFRMDNVTQVMQLMKKGDFATTLDVQKAYHHIQVSKELQKFLESSNILFNNEESSQVNKDTMESQSDKLYRRFPDTQSRQDSIGTGYEVNHSIHEKSRLEHAASEMSCDPTEDIRISWMEVEFDKPRNVDTCEEEKIT</sequence>
<feature type="non-terminal residue" evidence="1">
    <location>
        <position position="284"/>
    </location>
</feature>
<name>A0A5J4W028_9EUKA</name>
<dbReference type="InterPro" id="IPR043502">
    <property type="entry name" value="DNA/RNA_pol_sf"/>
</dbReference>
<reference evidence="1 2" key="1">
    <citation type="submission" date="2019-03" db="EMBL/GenBank/DDBJ databases">
        <title>Single cell metagenomics reveals metabolic interactions within the superorganism composed of flagellate Streblomastix strix and complex community of Bacteroidetes bacteria on its surface.</title>
        <authorList>
            <person name="Treitli S.C."/>
            <person name="Kolisko M."/>
            <person name="Husnik F."/>
            <person name="Keeling P."/>
            <person name="Hampl V."/>
        </authorList>
    </citation>
    <scope>NUCLEOTIDE SEQUENCE [LARGE SCALE GENOMIC DNA]</scope>
    <source>
        <strain evidence="1">ST1C</strain>
    </source>
</reference>
<dbReference type="InterPro" id="IPR043128">
    <property type="entry name" value="Rev_trsase/Diguanyl_cyclase"/>
</dbReference>
<dbReference type="OrthoDB" id="775972at2759"/>
<dbReference type="Gene3D" id="3.30.70.270">
    <property type="match status" value="1"/>
</dbReference>
<dbReference type="AlphaFoldDB" id="A0A5J4W028"/>